<sequence>MGQNRGPTGHKRLCPICPRFDGRHDRRNPSPQVHRPSGSLTRWPPAVSHALRSFPMSPKSLPSTSPPSDGHPLDARRWGRIPAWWLDHPGLEADGFAVLAALATFADDSGLCWPSQSTLAAKLKRSRPTVNRIIQALSDLGLVGIEHRRGRDGARLSCLYRLRFTPLDGSGPDTDRRAAAAEHRPVPAADRDDSATHIPCPPASQEQVQFKQIPDSLASGEPTGTPMATQPDTEAGTQSRPQEVPEDWMPAADDLAWAGARHAEIDLGRHVEGFILRCRAHGYRYRDISSAWRAWLSQDAAVGKAPTLSGNPPAFAAPARKSAHKSATTEQRLGAWSAAADELRRRSATAPATPHAWR</sequence>
<dbReference type="SUPFAM" id="SSF46785">
    <property type="entry name" value="Winged helix' DNA-binding domain"/>
    <property type="match status" value="1"/>
</dbReference>
<reference evidence="3" key="1">
    <citation type="submission" date="2017-10" db="EMBL/GenBank/DDBJ databases">
        <authorList>
            <person name="Kravchenko I.K."/>
            <person name="Grouzdev D.S."/>
        </authorList>
    </citation>
    <scope>NUCLEOTIDE SEQUENCE [LARGE SCALE GENOMIC DNA]</scope>
    <source>
        <strain evidence="3">B2</strain>
    </source>
</reference>
<name>A0A2B8B7W5_9PROT</name>
<dbReference type="AlphaFoldDB" id="A0A2B8B7W5"/>
<dbReference type="OrthoDB" id="7862895at2"/>
<feature type="region of interest" description="Disordered" evidence="1">
    <location>
        <begin position="170"/>
        <end position="245"/>
    </location>
</feature>
<dbReference type="InterPro" id="IPR036390">
    <property type="entry name" value="WH_DNA-bd_sf"/>
</dbReference>
<accession>A0A2B8B7W5</accession>
<feature type="region of interest" description="Disordered" evidence="1">
    <location>
        <begin position="54"/>
        <end position="73"/>
    </location>
</feature>
<evidence type="ECO:0000256" key="1">
    <source>
        <dbReference type="SAM" id="MobiDB-lite"/>
    </source>
</evidence>
<feature type="compositionally biased region" description="Basic and acidic residues" evidence="1">
    <location>
        <begin position="173"/>
        <end position="195"/>
    </location>
</feature>
<dbReference type="EMBL" id="PDKW01000040">
    <property type="protein sequence ID" value="PGH57374.1"/>
    <property type="molecule type" value="Genomic_DNA"/>
</dbReference>
<proteinExistence type="predicted"/>
<dbReference type="Pfam" id="PF13730">
    <property type="entry name" value="HTH_36"/>
    <property type="match status" value="1"/>
</dbReference>
<protein>
    <submittedName>
        <fullName evidence="2">Helix-turn-helix domain-containing protein</fullName>
    </submittedName>
</protein>
<feature type="compositionally biased region" description="Low complexity" evidence="1">
    <location>
        <begin position="55"/>
        <end position="68"/>
    </location>
</feature>
<comment type="caution">
    <text evidence="2">The sequence shown here is derived from an EMBL/GenBank/DDBJ whole genome shotgun (WGS) entry which is preliminary data.</text>
</comment>
<dbReference type="InterPro" id="IPR036388">
    <property type="entry name" value="WH-like_DNA-bd_sf"/>
</dbReference>
<evidence type="ECO:0000313" key="2">
    <source>
        <dbReference type="EMBL" id="PGH57374.1"/>
    </source>
</evidence>
<gene>
    <name evidence="2" type="ORF">CRT60_13110</name>
</gene>
<keyword evidence="3" id="KW-1185">Reference proteome</keyword>
<dbReference type="Proteomes" id="UP000225379">
    <property type="component" value="Unassembled WGS sequence"/>
</dbReference>
<feature type="compositionally biased region" description="Polar residues" evidence="1">
    <location>
        <begin position="226"/>
        <end position="241"/>
    </location>
</feature>
<dbReference type="Gene3D" id="1.10.10.10">
    <property type="entry name" value="Winged helix-like DNA-binding domain superfamily/Winged helix DNA-binding domain"/>
    <property type="match status" value="1"/>
</dbReference>
<evidence type="ECO:0000313" key="3">
    <source>
        <dbReference type="Proteomes" id="UP000225379"/>
    </source>
</evidence>
<organism evidence="2 3">
    <name type="scientific">Azospirillum palustre</name>
    <dbReference type="NCBI Taxonomy" id="2044885"/>
    <lineage>
        <taxon>Bacteria</taxon>
        <taxon>Pseudomonadati</taxon>
        <taxon>Pseudomonadota</taxon>
        <taxon>Alphaproteobacteria</taxon>
        <taxon>Rhodospirillales</taxon>
        <taxon>Azospirillaceae</taxon>
        <taxon>Azospirillum</taxon>
    </lineage>
</organism>
<feature type="region of interest" description="Disordered" evidence="1">
    <location>
        <begin position="305"/>
        <end position="358"/>
    </location>
</feature>
<feature type="region of interest" description="Disordered" evidence="1">
    <location>
        <begin position="1"/>
        <end position="44"/>
    </location>
</feature>